<gene>
    <name evidence="1" type="ORF">J5Y06_09500</name>
</gene>
<dbReference type="EMBL" id="JAGIYY010000002">
    <property type="protein sequence ID" value="MBP0438882.1"/>
    <property type="molecule type" value="Genomic_DNA"/>
</dbReference>
<protein>
    <submittedName>
        <fullName evidence="1">DUF5330 domain-containing protein</fullName>
    </submittedName>
</protein>
<accession>A0A8J7R6M2</accession>
<comment type="caution">
    <text evidence="1">The sequence shown here is derived from an EMBL/GenBank/DDBJ whole genome shotgun (WGS) entry which is preliminary data.</text>
</comment>
<dbReference type="Pfam" id="PF17264">
    <property type="entry name" value="DUF5330"/>
    <property type="match status" value="1"/>
</dbReference>
<reference evidence="1" key="1">
    <citation type="submission" date="2021-03" db="EMBL/GenBank/DDBJ databases">
        <title>Genome sequencing and assembly of Tianweitania sediminis.</title>
        <authorList>
            <person name="Chhetri G."/>
        </authorList>
    </citation>
    <scope>NUCLEOTIDE SEQUENCE</scope>
    <source>
        <strain evidence="1">Z8</strain>
    </source>
</reference>
<organism evidence="1 2">
    <name type="scientific">Tianweitania sediminis</name>
    <dbReference type="NCBI Taxonomy" id="1502156"/>
    <lineage>
        <taxon>Bacteria</taxon>
        <taxon>Pseudomonadati</taxon>
        <taxon>Pseudomonadota</taxon>
        <taxon>Alphaproteobacteria</taxon>
        <taxon>Hyphomicrobiales</taxon>
        <taxon>Phyllobacteriaceae</taxon>
        <taxon>Tianweitania</taxon>
    </lineage>
</organism>
<dbReference type="RefSeq" id="WP_209334886.1">
    <property type="nucleotide sequence ID" value="NZ_JAGIYY010000002.1"/>
</dbReference>
<dbReference type="Proteomes" id="UP000666240">
    <property type="component" value="Unassembled WGS sequence"/>
</dbReference>
<sequence>MAFLIRMGFWFSLVLLALPFGVGGSDSSVREVGPIEALFAAKDAVSDVAGLCQRKPDVCETGRAAFQTISVRAQESARLASTMIDPELPADPAAADLALADVAAEPTTTGSIPLPTARPDHAPF</sequence>
<name>A0A8J7R6M2_9HYPH</name>
<evidence type="ECO:0000313" key="1">
    <source>
        <dbReference type="EMBL" id="MBP0438882.1"/>
    </source>
</evidence>
<keyword evidence="2" id="KW-1185">Reference proteome</keyword>
<proteinExistence type="predicted"/>
<dbReference type="AlphaFoldDB" id="A0A8J7R6M2"/>
<evidence type="ECO:0000313" key="2">
    <source>
        <dbReference type="Proteomes" id="UP000666240"/>
    </source>
</evidence>
<dbReference type="InterPro" id="IPR035220">
    <property type="entry name" value="DUF5330"/>
</dbReference>